<comment type="cofactor">
    <cofactor evidence="12">
        <name>FAD</name>
        <dbReference type="ChEBI" id="CHEBI:57692"/>
    </cofactor>
    <text evidence="12">Binds 1 FAD per subunit.</text>
</comment>
<evidence type="ECO:0000256" key="5">
    <source>
        <dbReference type="ARBA" id="ARBA00022823"/>
    </source>
</evidence>
<gene>
    <name evidence="15" type="primary">lpdA</name>
    <name evidence="15" type="ORF">J7561_00395</name>
</gene>
<feature type="compositionally biased region" description="Low complexity" evidence="13">
    <location>
        <begin position="89"/>
        <end position="99"/>
    </location>
</feature>
<feature type="domain" description="Lipoyl-binding" evidence="14">
    <location>
        <begin position="2"/>
        <end position="76"/>
    </location>
</feature>
<keyword evidence="9" id="KW-1015">Disulfide bond</keyword>
<keyword evidence="8 12" id="KW-0520">NAD</keyword>
<keyword evidence="10 12" id="KW-0676">Redox-active center</keyword>
<keyword evidence="6 12" id="KW-0274">FAD</keyword>
<dbReference type="PROSITE" id="PS50968">
    <property type="entry name" value="BIOTINYL_LIPOYL"/>
    <property type="match status" value="2"/>
</dbReference>
<evidence type="ECO:0000313" key="15">
    <source>
        <dbReference type="EMBL" id="MBS7823661.1"/>
    </source>
</evidence>
<dbReference type="InterPro" id="IPR050151">
    <property type="entry name" value="Class-I_Pyr_Nuc-Dis_Oxidored"/>
</dbReference>
<evidence type="ECO:0000259" key="14">
    <source>
        <dbReference type="PROSITE" id="PS50968"/>
    </source>
</evidence>
<dbReference type="GO" id="GO:0050660">
    <property type="term" value="F:flavin adenine dinucleotide binding"/>
    <property type="evidence" value="ECO:0007669"/>
    <property type="project" value="InterPro"/>
</dbReference>
<reference evidence="15" key="1">
    <citation type="submission" date="2021-03" db="EMBL/GenBank/DDBJ databases">
        <title>Identification and antibiotic profiling of Wohlfahrtiimonas chitiniclastica, an underestimated human pathogen.</title>
        <authorList>
            <person name="Kopf A."/>
            <person name="Bunk B."/>
            <person name="Coldewey S."/>
            <person name="Gunzer F."/>
            <person name="Riedel T."/>
            <person name="Schroettner P."/>
        </authorList>
    </citation>
    <scope>NUCLEOTIDE SEQUENCE</scope>
    <source>
        <strain evidence="15">DSM 100917</strain>
    </source>
</reference>
<dbReference type="Gene3D" id="3.50.50.60">
    <property type="entry name" value="FAD/NAD(P)-binding domain"/>
    <property type="match status" value="2"/>
</dbReference>
<evidence type="ECO:0000256" key="8">
    <source>
        <dbReference type="ARBA" id="ARBA00023027"/>
    </source>
</evidence>
<accession>A0AB35BVC3</accession>
<dbReference type="SUPFAM" id="SSF55424">
    <property type="entry name" value="FAD/NAD-linked reductases, dimerisation (C-terminal) domain"/>
    <property type="match status" value="1"/>
</dbReference>
<evidence type="ECO:0000256" key="4">
    <source>
        <dbReference type="ARBA" id="ARBA00022630"/>
    </source>
</evidence>
<evidence type="ECO:0000256" key="10">
    <source>
        <dbReference type="ARBA" id="ARBA00023284"/>
    </source>
</evidence>
<dbReference type="GO" id="GO:0006103">
    <property type="term" value="P:2-oxoglutarate metabolic process"/>
    <property type="evidence" value="ECO:0007669"/>
    <property type="project" value="TreeGrafter"/>
</dbReference>
<keyword evidence="5" id="KW-0450">Lipoyl</keyword>
<dbReference type="InterPro" id="IPR003016">
    <property type="entry name" value="2-oxoA_DH_lipoyl-BS"/>
</dbReference>
<dbReference type="PANTHER" id="PTHR22912:SF160">
    <property type="entry name" value="DIHYDROLIPOYL DEHYDROGENASE"/>
    <property type="match status" value="1"/>
</dbReference>
<sequence>MAIEIKIPNIGNFDAVDVIDVLVNVGDVVSVDQNLLTLESDKASMDVPSDQAGKITEILVKVGDQVKEGDTIAMIEPASYEDAPKAQDTAASATPKAAPSTSTNVIDIIIPNIGNFEAVDVIDVAINVGDTIHKDQNLVTLESDKASMDVPSEIDGTITEVLIKVGDQVKEGVVIARAQVGAAPTTAQAAPKAEPKAETIVEPAAATAAPSNVDCDVVVIGAGPGGYSAAFRAADLGLKVALIERYSTLGGVCLNVGCIPSKALLHVVKAKEEAEKHLKHAGIYFDAPRIELDEIRNYKSSVVSKLTGGLAAMAKMRKVDVIQGVATFKDDHHLTIQLSEGGERTLSFDKAIIAAGSRAIHLPFMPEDPRIIDSTGALELREIPKRMLVIGGGIIGLEMATVYSNLGANVEIVEFTEGFIPGADRDLTKIFEKYNKDRFTKTMFKTKVVGAEALPEGIKVSFEGDNAPSEPQVYDYVLVAIGRAPNGLTLNAENAGVNVTDRGFINVDKQMRTNVGNIFAIGDIVGQPMLAHKAVHEAHVAAEVCAGHKRFFDIKQIPSVAYTDPEISWAGLTETEAKAQGIAYEKAVFPWSASGKALASSREEGMTKLIFDPESKTILGGAVVGINAGDLIGEIALAVEMCADVTDIAHTIHPHPTLIESVGMAAEVAEGACTDLPPAKKK</sequence>
<dbReference type="SUPFAM" id="SSF51905">
    <property type="entry name" value="FAD/NAD(P)-binding domain"/>
    <property type="match status" value="1"/>
</dbReference>
<proteinExistence type="inferred from homology"/>
<dbReference type="Pfam" id="PF07992">
    <property type="entry name" value="Pyr_redox_2"/>
    <property type="match status" value="1"/>
</dbReference>
<keyword evidence="4 12" id="KW-0285">Flavoprotein</keyword>
<keyword evidence="7 12" id="KW-0560">Oxidoreductase</keyword>
<dbReference type="InterPro" id="IPR036188">
    <property type="entry name" value="FAD/NAD-bd_sf"/>
</dbReference>
<feature type="domain" description="Lipoyl-binding" evidence="14">
    <location>
        <begin position="105"/>
        <end position="179"/>
    </location>
</feature>
<dbReference type="FunFam" id="3.30.390.30:FF:000001">
    <property type="entry name" value="Dihydrolipoyl dehydrogenase"/>
    <property type="match status" value="1"/>
</dbReference>
<dbReference type="InterPro" id="IPR011053">
    <property type="entry name" value="Single_hybrid_motif"/>
</dbReference>
<comment type="similarity">
    <text evidence="2 12">Belongs to the class-I pyridine nucleotide-disulfide oxidoreductase family.</text>
</comment>
<dbReference type="PROSITE" id="PS00189">
    <property type="entry name" value="LIPOYL"/>
    <property type="match status" value="2"/>
</dbReference>
<dbReference type="EMBL" id="JAGIBU010000001">
    <property type="protein sequence ID" value="MBS7823661.1"/>
    <property type="molecule type" value="Genomic_DNA"/>
</dbReference>
<comment type="caution">
    <text evidence="15">The sequence shown here is derived from an EMBL/GenBank/DDBJ whole genome shotgun (WGS) entry which is preliminary data.</text>
</comment>
<evidence type="ECO:0000256" key="12">
    <source>
        <dbReference type="RuleBase" id="RU003692"/>
    </source>
</evidence>
<dbReference type="Pfam" id="PF00364">
    <property type="entry name" value="Biotin_lipoyl"/>
    <property type="match status" value="2"/>
</dbReference>
<dbReference type="AlphaFoldDB" id="A0AB35BVC3"/>
<dbReference type="PROSITE" id="PS00076">
    <property type="entry name" value="PYRIDINE_REDOX_1"/>
    <property type="match status" value="1"/>
</dbReference>
<evidence type="ECO:0000256" key="13">
    <source>
        <dbReference type="SAM" id="MobiDB-lite"/>
    </source>
</evidence>
<comment type="miscellaneous">
    <text evidence="12">The active site is a redox-active disulfide bond.</text>
</comment>
<evidence type="ECO:0000256" key="6">
    <source>
        <dbReference type="ARBA" id="ARBA00022827"/>
    </source>
</evidence>
<evidence type="ECO:0000256" key="2">
    <source>
        <dbReference type="ARBA" id="ARBA00007532"/>
    </source>
</evidence>
<dbReference type="SUPFAM" id="SSF51230">
    <property type="entry name" value="Single hybrid motif"/>
    <property type="match status" value="2"/>
</dbReference>
<evidence type="ECO:0000256" key="3">
    <source>
        <dbReference type="ARBA" id="ARBA00012608"/>
    </source>
</evidence>
<comment type="cofactor">
    <cofactor evidence="1">
        <name>(R)-lipoate</name>
        <dbReference type="ChEBI" id="CHEBI:83088"/>
    </cofactor>
</comment>
<evidence type="ECO:0000256" key="9">
    <source>
        <dbReference type="ARBA" id="ARBA00023157"/>
    </source>
</evidence>
<evidence type="ECO:0000313" key="16">
    <source>
        <dbReference type="Proteomes" id="UP000680020"/>
    </source>
</evidence>
<dbReference type="Proteomes" id="UP000680020">
    <property type="component" value="Unassembled WGS sequence"/>
</dbReference>
<dbReference type="RefSeq" id="WP_213403218.1">
    <property type="nucleotide sequence ID" value="NZ_JAGIBT010000001.1"/>
</dbReference>
<dbReference type="Gene3D" id="3.30.390.30">
    <property type="match status" value="1"/>
</dbReference>
<organism evidence="15 16">
    <name type="scientific">Wohlfahrtiimonas chitiniclastica</name>
    <dbReference type="NCBI Taxonomy" id="400946"/>
    <lineage>
        <taxon>Bacteria</taxon>
        <taxon>Pseudomonadati</taxon>
        <taxon>Pseudomonadota</taxon>
        <taxon>Gammaproteobacteria</taxon>
        <taxon>Cardiobacteriales</taxon>
        <taxon>Ignatzschineriaceae</taxon>
        <taxon>Wohlfahrtiimonas</taxon>
    </lineage>
</organism>
<feature type="region of interest" description="Disordered" evidence="13">
    <location>
        <begin position="78"/>
        <end position="99"/>
    </location>
</feature>
<dbReference type="InterPro" id="IPR012999">
    <property type="entry name" value="Pyr_OxRdtase_I_AS"/>
</dbReference>
<evidence type="ECO:0000256" key="11">
    <source>
        <dbReference type="ARBA" id="ARBA00049187"/>
    </source>
</evidence>
<dbReference type="InterPro" id="IPR004099">
    <property type="entry name" value="Pyr_nucl-diS_OxRdtase_dimer"/>
</dbReference>
<dbReference type="PRINTS" id="PR00368">
    <property type="entry name" value="FADPNR"/>
</dbReference>
<evidence type="ECO:0000256" key="1">
    <source>
        <dbReference type="ARBA" id="ARBA00001938"/>
    </source>
</evidence>
<comment type="catalytic activity">
    <reaction evidence="11 12">
        <text>N(6)-[(R)-dihydrolipoyl]-L-lysyl-[protein] + NAD(+) = N(6)-[(R)-lipoyl]-L-lysyl-[protein] + NADH + H(+)</text>
        <dbReference type="Rhea" id="RHEA:15045"/>
        <dbReference type="Rhea" id="RHEA-COMP:10474"/>
        <dbReference type="Rhea" id="RHEA-COMP:10475"/>
        <dbReference type="ChEBI" id="CHEBI:15378"/>
        <dbReference type="ChEBI" id="CHEBI:57540"/>
        <dbReference type="ChEBI" id="CHEBI:57945"/>
        <dbReference type="ChEBI" id="CHEBI:83099"/>
        <dbReference type="ChEBI" id="CHEBI:83100"/>
        <dbReference type="EC" id="1.8.1.4"/>
    </reaction>
</comment>
<dbReference type="Pfam" id="PF02852">
    <property type="entry name" value="Pyr_redox_dim"/>
    <property type="match status" value="1"/>
</dbReference>
<dbReference type="InterPro" id="IPR000089">
    <property type="entry name" value="Biotin_lipoyl"/>
</dbReference>
<dbReference type="Gene3D" id="2.40.50.100">
    <property type="match status" value="2"/>
</dbReference>
<evidence type="ECO:0000256" key="7">
    <source>
        <dbReference type="ARBA" id="ARBA00023002"/>
    </source>
</evidence>
<dbReference type="CDD" id="cd06849">
    <property type="entry name" value="lipoyl_domain"/>
    <property type="match status" value="2"/>
</dbReference>
<dbReference type="InterPro" id="IPR016156">
    <property type="entry name" value="FAD/NAD-linked_Rdtase_dimer_sf"/>
</dbReference>
<dbReference type="EC" id="1.8.1.4" evidence="3 12"/>
<dbReference type="NCBIfam" id="TIGR01350">
    <property type="entry name" value="lipoamide_DH"/>
    <property type="match status" value="1"/>
</dbReference>
<protein>
    <recommendedName>
        <fullName evidence="3 12">Dihydrolipoyl dehydrogenase</fullName>
        <ecNumber evidence="3 12">1.8.1.4</ecNumber>
    </recommendedName>
</protein>
<dbReference type="PANTHER" id="PTHR22912">
    <property type="entry name" value="DISULFIDE OXIDOREDUCTASE"/>
    <property type="match status" value="1"/>
</dbReference>
<name>A0AB35BVC3_9GAMM</name>
<dbReference type="InterPro" id="IPR006258">
    <property type="entry name" value="Lipoamide_DH"/>
</dbReference>
<dbReference type="PRINTS" id="PR00411">
    <property type="entry name" value="PNDRDTASEI"/>
</dbReference>
<dbReference type="InterPro" id="IPR023753">
    <property type="entry name" value="FAD/NAD-binding_dom"/>
</dbReference>
<dbReference type="GO" id="GO:0004148">
    <property type="term" value="F:dihydrolipoyl dehydrogenase (NADH) activity"/>
    <property type="evidence" value="ECO:0007669"/>
    <property type="project" value="UniProtKB-EC"/>
</dbReference>